<feature type="transmembrane region" description="Helical" evidence="1">
    <location>
        <begin position="70"/>
        <end position="92"/>
    </location>
</feature>
<feature type="transmembrane region" description="Helical" evidence="1">
    <location>
        <begin position="164"/>
        <end position="186"/>
    </location>
</feature>
<proteinExistence type="predicted"/>
<feature type="transmembrane region" description="Helical" evidence="1">
    <location>
        <begin position="135"/>
        <end position="157"/>
    </location>
</feature>
<evidence type="ECO:0000313" key="3">
    <source>
        <dbReference type="Proteomes" id="UP000630660"/>
    </source>
</evidence>
<organism evidence="2 3">
    <name type="scientific">candidate division WOR-3 bacterium</name>
    <dbReference type="NCBI Taxonomy" id="2052148"/>
    <lineage>
        <taxon>Bacteria</taxon>
        <taxon>Bacteria division WOR-3</taxon>
    </lineage>
</organism>
<dbReference type="AlphaFoldDB" id="A0A9D5KBE5"/>
<keyword evidence="1" id="KW-1133">Transmembrane helix</keyword>
<feature type="transmembrane region" description="Helical" evidence="1">
    <location>
        <begin position="104"/>
        <end position="129"/>
    </location>
</feature>
<dbReference type="Proteomes" id="UP000630660">
    <property type="component" value="Unassembled WGS sequence"/>
</dbReference>
<gene>
    <name evidence="2" type="ORF">GF359_10670</name>
</gene>
<name>A0A9D5KBE5_UNCW3</name>
<evidence type="ECO:0000256" key="1">
    <source>
        <dbReference type="SAM" id="Phobius"/>
    </source>
</evidence>
<evidence type="ECO:0008006" key="4">
    <source>
        <dbReference type="Google" id="ProtNLM"/>
    </source>
</evidence>
<accession>A0A9D5KBE5</accession>
<comment type="caution">
    <text evidence="2">The sequence shown here is derived from an EMBL/GenBank/DDBJ whole genome shotgun (WGS) entry which is preliminary data.</text>
</comment>
<dbReference type="EMBL" id="WJKJ01000351">
    <property type="protein sequence ID" value="MBD3365664.1"/>
    <property type="molecule type" value="Genomic_DNA"/>
</dbReference>
<feature type="transmembrane region" description="Helical" evidence="1">
    <location>
        <begin position="16"/>
        <end position="38"/>
    </location>
</feature>
<keyword evidence="1" id="KW-0812">Transmembrane</keyword>
<protein>
    <recommendedName>
        <fullName evidence="4">DUF998 domain-containing protein</fullName>
    </recommendedName>
</protein>
<sequence length="224" mass="24725">MSKASDTRSRKTWRGVGYVFQAIGFILGIYGLVLWFSLFDNLRYTTLKLCNASDFGLAGTASGSFADVSIFLRFIFFIVAVGLFAFILAAMVREIRRLQRTVSAIVSAASMYVFAGVVFLAALVFNVQWMVEVHLVGRIMISVAMMVALYLIVVAGVKTERSRFILALLFAVIAVPAQFILLLPVFQFVPTTWWVILIALVAALGVNLLIFTASMKRKKTQSAG</sequence>
<feature type="transmembrane region" description="Helical" evidence="1">
    <location>
        <begin position="192"/>
        <end position="211"/>
    </location>
</feature>
<keyword evidence="1" id="KW-0472">Membrane</keyword>
<evidence type="ECO:0000313" key="2">
    <source>
        <dbReference type="EMBL" id="MBD3365664.1"/>
    </source>
</evidence>
<reference evidence="2" key="1">
    <citation type="submission" date="2019-11" db="EMBL/GenBank/DDBJ databases">
        <title>Microbial mats filling the niche in hypersaline microbial mats.</title>
        <authorList>
            <person name="Wong H.L."/>
            <person name="Macleod F.I."/>
            <person name="White R.A. III"/>
            <person name="Burns B.P."/>
        </authorList>
    </citation>
    <scope>NUCLEOTIDE SEQUENCE</scope>
    <source>
        <strain evidence="2">Bin_327</strain>
    </source>
</reference>